<keyword evidence="2" id="KW-1185">Reference proteome</keyword>
<sequence>MPTEVTLSGWRFFVEPLPAGLLRIGVGPALRPDRMQITDLDETAQRRAAAIAVMGQRQHAHRVNWAHWSRTTWVWGLHAGDVSAEMVRWVRSPQALIVHRLGPRFWVAEAAGRFRHLAIRAGSLPEVRVPGRPRLAGLRRWRNDEASAPLS</sequence>
<dbReference type="AlphaFoldDB" id="A0A5M3W7Y2"/>
<reference evidence="1 2" key="1">
    <citation type="submission" date="2019-10" db="EMBL/GenBank/DDBJ databases">
        <title>Whole genome shotgun sequence of Acrocarpospora corrugata NBRC 13972.</title>
        <authorList>
            <person name="Ichikawa N."/>
            <person name="Kimura A."/>
            <person name="Kitahashi Y."/>
            <person name="Komaki H."/>
            <person name="Oguchi A."/>
        </authorList>
    </citation>
    <scope>NUCLEOTIDE SEQUENCE [LARGE SCALE GENOMIC DNA]</scope>
    <source>
        <strain evidence="1 2">NBRC 13972</strain>
    </source>
</reference>
<protein>
    <submittedName>
        <fullName evidence="1">Uncharacterized protein</fullName>
    </submittedName>
</protein>
<accession>A0A5M3W7Y2</accession>
<dbReference type="Proteomes" id="UP000334990">
    <property type="component" value="Unassembled WGS sequence"/>
</dbReference>
<evidence type="ECO:0000313" key="1">
    <source>
        <dbReference type="EMBL" id="GES05177.1"/>
    </source>
</evidence>
<proteinExistence type="predicted"/>
<name>A0A5M3W7Y2_9ACTN</name>
<organism evidence="1 2">
    <name type="scientific">Acrocarpospora corrugata</name>
    <dbReference type="NCBI Taxonomy" id="35763"/>
    <lineage>
        <taxon>Bacteria</taxon>
        <taxon>Bacillati</taxon>
        <taxon>Actinomycetota</taxon>
        <taxon>Actinomycetes</taxon>
        <taxon>Streptosporangiales</taxon>
        <taxon>Streptosporangiaceae</taxon>
        <taxon>Acrocarpospora</taxon>
    </lineage>
</organism>
<evidence type="ECO:0000313" key="2">
    <source>
        <dbReference type="Proteomes" id="UP000334990"/>
    </source>
</evidence>
<gene>
    <name evidence="1" type="ORF">Acor_72450</name>
</gene>
<comment type="caution">
    <text evidence="1">The sequence shown here is derived from an EMBL/GenBank/DDBJ whole genome shotgun (WGS) entry which is preliminary data.</text>
</comment>
<dbReference type="EMBL" id="BLAD01000094">
    <property type="protein sequence ID" value="GES05177.1"/>
    <property type="molecule type" value="Genomic_DNA"/>
</dbReference>